<organism evidence="2 3">
    <name type="scientific">Taxus chinensis</name>
    <name type="common">Chinese yew</name>
    <name type="synonym">Taxus wallichiana var. chinensis</name>
    <dbReference type="NCBI Taxonomy" id="29808"/>
    <lineage>
        <taxon>Eukaryota</taxon>
        <taxon>Viridiplantae</taxon>
        <taxon>Streptophyta</taxon>
        <taxon>Embryophyta</taxon>
        <taxon>Tracheophyta</taxon>
        <taxon>Spermatophyta</taxon>
        <taxon>Pinopsida</taxon>
        <taxon>Pinidae</taxon>
        <taxon>Conifers II</taxon>
        <taxon>Cupressales</taxon>
        <taxon>Taxaceae</taxon>
        <taxon>Taxus</taxon>
    </lineage>
</organism>
<dbReference type="Proteomes" id="UP000824469">
    <property type="component" value="Unassembled WGS sequence"/>
</dbReference>
<evidence type="ECO:0000313" key="3">
    <source>
        <dbReference type="Proteomes" id="UP000824469"/>
    </source>
</evidence>
<protein>
    <submittedName>
        <fullName evidence="2">Uncharacterized protein</fullName>
    </submittedName>
</protein>
<accession>A0AA38L8K6</accession>
<name>A0AA38L8K6_TAXCH</name>
<reference evidence="2 3" key="1">
    <citation type="journal article" date="2021" name="Nat. Plants">
        <title>The Taxus genome provides insights into paclitaxel biosynthesis.</title>
        <authorList>
            <person name="Xiong X."/>
            <person name="Gou J."/>
            <person name="Liao Q."/>
            <person name="Li Y."/>
            <person name="Zhou Q."/>
            <person name="Bi G."/>
            <person name="Li C."/>
            <person name="Du R."/>
            <person name="Wang X."/>
            <person name="Sun T."/>
            <person name="Guo L."/>
            <person name="Liang H."/>
            <person name="Lu P."/>
            <person name="Wu Y."/>
            <person name="Zhang Z."/>
            <person name="Ro D.K."/>
            <person name="Shang Y."/>
            <person name="Huang S."/>
            <person name="Yan J."/>
        </authorList>
    </citation>
    <scope>NUCLEOTIDE SEQUENCE [LARGE SCALE GENOMIC DNA]</scope>
    <source>
        <strain evidence="2">Ta-2019</strain>
    </source>
</reference>
<dbReference type="AlphaFoldDB" id="A0AA38L8K6"/>
<evidence type="ECO:0000256" key="1">
    <source>
        <dbReference type="SAM" id="MobiDB-lite"/>
    </source>
</evidence>
<proteinExistence type="predicted"/>
<comment type="caution">
    <text evidence="2">The sequence shown here is derived from an EMBL/GenBank/DDBJ whole genome shotgun (WGS) entry which is preliminary data.</text>
</comment>
<gene>
    <name evidence="2" type="ORF">KI387_026980</name>
</gene>
<feature type="region of interest" description="Disordered" evidence="1">
    <location>
        <begin position="1"/>
        <end position="60"/>
    </location>
</feature>
<dbReference type="EMBL" id="JAHRHJ020000006">
    <property type="protein sequence ID" value="KAH9311945.1"/>
    <property type="molecule type" value="Genomic_DNA"/>
</dbReference>
<evidence type="ECO:0000313" key="2">
    <source>
        <dbReference type="EMBL" id="KAH9311945.1"/>
    </source>
</evidence>
<sequence length="60" mass="6255">MGTFSPGRVYANRPNRVNGKICPNRKANGTSGPRVREPAGSAETGEISAAKKGQKDVGRG</sequence>
<keyword evidence="3" id="KW-1185">Reference proteome</keyword>